<organism evidence="5 6">
    <name type="scientific">Helicobacter equorum</name>
    <dbReference type="NCBI Taxonomy" id="361872"/>
    <lineage>
        <taxon>Bacteria</taxon>
        <taxon>Pseudomonadati</taxon>
        <taxon>Campylobacterota</taxon>
        <taxon>Epsilonproteobacteria</taxon>
        <taxon>Campylobacterales</taxon>
        <taxon>Helicobacteraceae</taxon>
        <taxon>Helicobacter</taxon>
    </lineage>
</organism>
<keyword evidence="1" id="KW-0547">Nucleotide-binding</keyword>
<dbReference type="AlphaFoldDB" id="A0A3D8IRE7"/>
<dbReference type="Gene3D" id="1.10.287.380">
    <property type="entry name" value="Valyl-tRNA synthetase, C-terminal domain"/>
    <property type="match status" value="1"/>
</dbReference>
<reference evidence="5 6" key="1">
    <citation type="submission" date="2018-04" db="EMBL/GenBank/DDBJ databases">
        <title>Novel Campyloabacter and Helicobacter Species and Strains.</title>
        <authorList>
            <person name="Mannion A.J."/>
            <person name="Shen Z."/>
            <person name="Fox J.G."/>
        </authorList>
    </citation>
    <scope>NUCLEOTIDE SEQUENCE [LARGE SCALE GENOMIC DNA]</scope>
    <source>
        <strain evidence="5 6">MIT 12-6600</strain>
    </source>
</reference>
<dbReference type="Pfam" id="PF16326">
    <property type="entry name" value="ABC_tran_CTD"/>
    <property type="match status" value="1"/>
</dbReference>
<evidence type="ECO:0000256" key="2">
    <source>
        <dbReference type="ARBA" id="ARBA00022840"/>
    </source>
</evidence>
<feature type="coiled-coil region" evidence="3">
    <location>
        <begin position="28"/>
        <end position="87"/>
    </location>
</feature>
<protein>
    <recommendedName>
        <fullName evidence="4">ABC transporter Uup C-terminal domain-containing protein</fullName>
    </recommendedName>
</protein>
<evidence type="ECO:0000256" key="1">
    <source>
        <dbReference type="ARBA" id="ARBA00022741"/>
    </source>
</evidence>
<evidence type="ECO:0000256" key="3">
    <source>
        <dbReference type="SAM" id="Coils"/>
    </source>
</evidence>
<gene>
    <name evidence="5" type="ORF">CQA54_04035</name>
</gene>
<dbReference type="InterPro" id="IPR032524">
    <property type="entry name" value="ABC_tran_C"/>
</dbReference>
<sequence length="104" mass="11974">MANKELYLAEHQDNRDLESLFCKEKLALDSLPQEIEELEGRIALLESDLTNPEKYQNIGITAIANALENLKVELDMKLEQYFALEQKVNVANKRIIIKILDCKL</sequence>
<evidence type="ECO:0000313" key="6">
    <source>
        <dbReference type="Proteomes" id="UP000256514"/>
    </source>
</evidence>
<dbReference type="GO" id="GO:0005524">
    <property type="term" value="F:ATP binding"/>
    <property type="evidence" value="ECO:0007669"/>
    <property type="project" value="UniProtKB-KW"/>
</dbReference>
<name>A0A3D8IRE7_9HELI</name>
<dbReference type="RefSeq" id="WP_115570908.1">
    <property type="nucleotide sequence ID" value="NZ_NXLT01000003.1"/>
</dbReference>
<keyword evidence="6" id="KW-1185">Reference proteome</keyword>
<accession>A0A3D8IRE7</accession>
<proteinExistence type="predicted"/>
<dbReference type="InterPro" id="IPR037118">
    <property type="entry name" value="Val-tRNA_synth_C_sf"/>
</dbReference>
<evidence type="ECO:0000259" key="4">
    <source>
        <dbReference type="Pfam" id="PF16326"/>
    </source>
</evidence>
<keyword evidence="3" id="KW-0175">Coiled coil</keyword>
<dbReference type="GO" id="GO:0003677">
    <property type="term" value="F:DNA binding"/>
    <property type="evidence" value="ECO:0007669"/>
    <property type="project" value="InterPro"/>
</dbReference>
<dbReference type="EMBL" id="NXLT01000003">
    <property type="protein sequence ID" value="RDU67174.1"/>
    <property type="molecule type" value="Genomic_DNA"/>
</dbReference>
<comment type="caution">
    <text evidence="5">The sequence shown here is derived from an EMBL/GenBank/DDBJ whole genome shotgun (WGS) entry which is preliminary data.</text>
</comment>
<evidence type="ECO:0000313" key="5">
    <source>
        <dbReference type="EMBL" id="RDU67174.1"/>
    </source>
</evidence>
<dbReference type="Proteomes" id="UP000256514">
    <property type="component" value="Unassembled WGS sequence"/>
</dbReference>
<keyword evidence="2" id="KW-0067">ATP-binding</keyword>
<dbReference type="OrthoDB" id="9762369at2"/>
<feature type="domain" description="ABC transporter Uup C-terminal" evidence="4">
    <location>
        <begin position="23"/>
        <end position="85"/>
    </location>
</feature>